<feature type="chain" id="PRO_5046774667" evidence="1">
    <location>
        <begin position="22"/>
        <end position="494"/>
    </location>
</feature>
<keyword evidence="1" id="KW-0732">Signal</keyword>
<dbReference type="Proteomes" id="UP001446871">
    <property type="component" value="Unassembled WGS sequence"/>
</dbReference>
<keyword evidence="3" id="KW-1185">Reference proteome</keyword>
<proteinExistence type="predicted"/>
<evidence type="ECO:0000313" key="2">
    <source>
        <dbReference type="EMBL" id="KAK8047523.1"/>
    </source>
</evidence>
<reference evidence="2 3" key="1">
    <citation type="submission" date="2023-01" db="EMBL/GenBank/DDBJ databases">
        <title>Analysis of 21 Apiospora genomes using comparative genomics revels a genus with tremendous synthesis potential of carbohydrate active enzymes and secondary metabolites.</title>
        <authorList>
            <person name="Sorensen T."/>
        </authorList>
    </citation>
    <scope>NUCLEOTIDE SEQUENCE [LARGE SCALE GENOMIC DNA]</scope>
    <source>
        <strain evidence="2 3">CBS 83171</strain>
    </source>
</reference>
<organism evidence="2 3">
    <name type="scientific">Apiospora saccharicola</name>
    <dbReference type="NCBI Taxonomy" id="335842"/>
    <lineage>
        <taxon>Eukaryota</taxon>
        <taxon>Fungi</taxon>
        <taxon>Dikarya</taxon>
        <taxon>Ascomycota</taxon>
        <taxon>Pezizomycotina</taxon>
        <taxon>Sordariomycetes</taxon>
        <taxon>Xylariomycetidae</taxon>
        <taxon>Amphisphaeriales</taxon>
        <taxon>Apiosporaceae</taxon>
        <taxon>Apiospora</taxon>
    </lineage>
</organism>
<accession>A0ABR1TPC4</accession>
<dbReference type="EMBL" id="JAQQWM010000009">
    <property type="protein sequence ID" value="KAK8047523.1"/>
    <property type="molecule type" value="Genomic_DNA"/>
</dbReference>
<evidence type="ECO:0000256" key="1">
    <source>
        <dbReference type="SAM" id="SignalP"/>
    </source>
</evidence>
<comment type="caution">
    <text evidence="2">The sequence shown here is derived from an EMBL/GenBank/DDBJ whole genome shotgun (WGS) entry which is preliminary data.</text>
</comment>
<sequence>MLPSIVHCTLTVLWVTSATHADSVTFSVGDLNAYKLPSTSPIDGSVVLYSGTEETGISVAFSSGIHDKINSIARPDCQSLGNKCFDSIRSILKPDSVKDTRDLTAKLGKVVRPLVAEVVVVIVTGLYLYDDDYEPYGHLAPQIKLDSNLATATEIAVVTEEGKPAVTITQNTAAPTTTGDSAETPSASVYTEAKDGHAKGSAVITLPDSLAGRVEEIAGRMIKCSTDDIIRTNPPSQRFRKTRADDSEVHDALCGAQAIYTNGGMDGALAALDLVQMPRLNFRDGALAAAMNQFVAWARQGGGQIQLPAPQVDGFAVLVFTLGLIRATGNTLQRINVLRETYLNADAPTLASMPTTTTAAGGTSTAASSCSTTSCTVSCSMRGAMEFCKTGCPCSGQAQPTLYSTVAFDIWAWPTAVPDDGPAIDCPGDLSDFPGNVFYKEKGVTAKFCAEVEKNAKKPLEWMVNSFGDQAKALRARTPPPNPDGWKDYRIILK</sequence>
<feature type="signal peptide" evidence="1">
    <location>
        <begin position="1"/>
        <end position="21"/>
    </location>
</feature>
<name>A0ABR1TPC4_9PEZI</name>
<evidence type="ECO:0000313" key="3">
    <source>
        <dbReference type="Proteomes" id="UP001446871"/>
    </source>
</evidence>
<gene>
    <name evidence="2" type="ORF">PG996_015587</name>
</gene>
<protein>
    <submittedName>
        <fullName evidence="2">Uncharacterized protein</fullName>
    </submittedName>
</protein>